<evidence type="ECO:0000313" key="12">
    <source>
        <dbReference type="Proteomes" id="UP000037029"/>
    </source>
</evidence>
<gene>
    <name evidence="11" type="ORF">BV87_11835</name>
</gene>
<dbReference type="Proteomes" id="UP000037029">
    <property type="component" value="Chromosome"/>
</dbReference>
<organism evidence="11 12">
    <name type="scientific">Sphingobium yanoikuyae</name>
    <name type="common">Sphingomonas yanoikuyae</name>
    <dbReference type="NCBI Taxonomy" id="13690"/>
    <lineage>
        <taxon>Bacteria</taxon>
        <taxon>Pseudomonadati</taxon>
        <taxon>Pseudomonadota</taxon>
        <taxon>Alphaproteobacteria</taxon>
        <taxon>Sphingomonadales</taxon>
        <taxon>Sphingomonadaceae</taxon>
        <taxon>Sphingobium</taxon>
    </lineage>
</organism>
<dbReference type="PROSITE" id="PS51826">
    <property type="entry name" value="PSBD"/>
    <property type="match status" value="1"/>
</dbReference>
<name>A0A2D1R2E3_SPHYA</name>
<evidence type="ECO:0000256" key="3">
    <source>
        <dbReference type="ARBA" id="ARBA00022679"/>
    </source>
</evidence>
<dbReference type="SUPFAM" id="SSF52777">
    <property type="entry name" value="CoA-dependent acyltransferases"/>
    <property type="match status" value="1"/>
</dbReference>
<accession>A0A2D1R2E3</accession>
<dbReference type="Gene3D" id="4.10.320.10">
    <property type="entry name" value="E3-binding domain"/>
    <property type="match status" value="1"/>
</dbReference>
<dbReference type="AlphaFoldDB" id="A0A2D1R2E3"/>
<dbReference type="InterPro" id="IPR004167">
    <property type="entry name" value="PSBD"/>
</dbReference>
<evidence type="ECO:0000313" key="11">
    <source>
        <dbReference type="EMBL" id="ATP19027.1"/>
    </source>
</evidence>
<keyword evidence="5 8" id="KW-0012">Acyltransferase</keyword>
<dbReference type="Pfam" id="PF00198">
    <property type="entry name" value="2-oxoacid_dh"/>
    <property type="match status" value="1"/>
</dbReference>
<dbReference type="InterPro" id="IPR000089">
    <property type="entry name" value="Biotin_lipoyl"/>
</dbReference>
<evidence type="ECO:0000259" key="10">
    <source>
        <dbReference type="PROSITE" id="PS51826"/>
    </source>
</evidence>
<dbReference type="InterPro" id="IPR036625">
    <property type="entry name" value="E3-bd_dom_sf"/>
</dbReference>
<keyword evidence="3 8" id="KW-0808">Transferase</keyword>
<feature type="domain" description="Lipoyl-binding" evidence="9">
    <location>
        <begin position="2"/>
        <end position="78"/>
    </location>
</feature>
<protein>
    <recommendedName>
        <fullName evidence="8">Acetyltransferase component of pyruvate dehydrogenase complex</fullName>
        <ecNumber evidence="8">2.3.1.12</ecNumber>
    </recommendedName>
</protein>
<dbReference type="InterPro" id="IPR001078">
    <property type="entry name" value="2-oxoacid_DH_actylTfrase"/>
</dbReference>
<dbReference type="GO" id="GO:0045254">
    <property type="term" value="C:pyruvate dehydrogenase complex"/>
    <property type="evidence" value="ECO:0007669"/>
    <property type="project" value="UniProtKB-UniRule"/>
</dbReference>
<evidence type="ECO:0000256" key="7">
    <source>
        <dbReference type="ARBA" id="ARBA00048370"/>
    </source>
</evidence>
<dbReference type="Gene3D" id="3.30.559.10">
    <property type="entry name" value="Chloramphenicol acetyltransferase-like domain"/>
    <property type="match status" value="1"/>
</dbReference>
<evidence type="ECO:0000256" key="1">
    <source>
        <dbReference type="ARBA" id="ARBA00007317"/>
    </source>
</evidence>
<dbReference type="SUPFAM" id="SSF47005">
    <property type="entry name" value="Peripheral subunit-binding domain of 2-oxo acid dehydrogenase complex"/>
    <property type="match status" value="1"/>
</dbReference>
<comment type="cofactor">
    <cofactor evidence="8">
        <name>(R)-lipoate</name>
        <dbReference type="ChEBI" id="CHEBI:83088"/>
    </cofactor>
    <text evidence="8">Binds 1 lipoyl cofactor covalently.</text>
</comment>
<dbReference type="InterPro" id="IPR023213">
    <property type="entry name" value="CAT-like_dom_sf"/>
</dbReference>
<dbReference type="GO" id="GO:0006086">
    <property type="term" value="P:pyruvate decarboxylation to acetyl-CoA"/>
    <property type="evidence" value="ECO:0007669"/>
    <property type="project" value="InterPro"/>
</dbReference>
<dbReference type="EMBL" id="CP020925">
    <property type="protein sequence ID" value="ATP19027.1"/>
    <property type="molecule type" value="Genomic_DNA"/>
</dbReference>
<keyword evidence="11" id="KW-0670">Pyruvate</keyword>
<dbReference type="RefSeq" id="WP_107917577.1">
    <property type="nucleotide sequence ID" value="NZ_CP020925.1"/>
</dbReference>
<dbReference type="Pfam" id="PF00364">
    <property type="entry name" value="Biotin_lipoyl"/>
    <property type="match status" value="1"/>
</dbReference>
<dbReference type="InterPro" id="IPR011053">
    <property type="entry name" value="Single_hybrid_motif"/>
</dbReference>
<dbReference type="Gene3D" id="2.40.50.100">
    <property type="match status" value="1"/>
</dbReference>
<dbReference type="PROSITE" id="PS50968">
    <property type="entry name" value="BIOTINYL_LIPOYL"/>
    <property type="match status" value="1"/>
</dbReference>
<comment type="similarity">
    <text evidence="1 8">Belongs to the 2-oxoacid dehydrogenase family.</text>
</comment>
<dbReference type="Pfam" id="PF02817">
    <property type="entry name" value="E3_binding"/>
    <property type="match status" value="1"/>
</dbReference>
<dbReference type="InterPro" id="IPR045257">
    <property type="entry name" value="E2/Pdx1"/>
</dbReference>
<dbReference type="PANTHER" id="PTHR23151:SF90">
    <property type="entry name" value="DIHYDROLIPOYLLYSINE-RESIDUE ACETYLTRANSFERASE COMPONENT OF PYRUVATE DEHYDROGENASE COMPLEX, MITOCHONDRIAL-RELATED"/>
    <property type="match status" value="1"/>
</dbReference>
<dbReference type="NCBIfam" id="TIGR01349">
    <property type="entry name" value="PDHac_trf_mito"/>
    <property type="match status" value="1"/>
</dbReference>
<sequence length="434" mass="44142">MSKTIQMPALSPTMEEGTLAKWLVKEGDKVSSGDLLAEIETDKATMEFEAVDEGTVAKILVSEGAEGVKVGTVIAIIAEEGEDVAEAAASGGAAPAPKADAVPAKAEAAAPAAKADPVPAKAAAPAAAPAEGRVKASPLARRLAEAKGVDLAAVAGSGPNGRIVKADLDGAAAAPAKAAAPAAAPAAAAPAAAPAPVAAAAQDFGIPHEVIKLNGMRKTIARRLTESKQQVPHIYLTVDIQLDKLLKLRGELNAGLSGRGVKLSVNDLLIKALGVALMQVPECNVQFAGDQMLQFKRADISVAVSIPGGLITPIVTGADIKGVAAISNEMKDLADRAKAGKLQPSEYQGGTASLSNMGMFGIKQFEAVINPPQGMIMAIGAGEKRPFVVDDSLQIATVMSATGSFDHRAIDGADGARLMKAFRELIENPLGMLA</sequence>
<dbReference type="PROSITE" id="PS00189">
    <property type="entry name" value="LIPOYL"/>
    <property type="match status" value="1"/>
</dbReference>
<comment type="function">
    <text evidence="6">The pyruvate dehydrogenase complex catalyzes the overall conversion of pyruvate to acetyl-CoA and CO(2). It contains multiple copies of three enzymatic components: pyruvate dehydrogenase (E1), dihydrolipoamide acetyltransferase (E2) and lipoamide dehydrogenase (E3).</text>
</comment>
<dbReference type="InterPro" id="IPR003016">
    <property type="entry name" value="2-oxoA_DH_lipoyl-BS"/>
</dbReference>
<evidence type="ECO:0000256" key="4">
    <source>
        <dbReference type="ARBA" id="ARBA00022823"/>
    </source>
</evidence>
<evidence type="ECO:0000256" key="2">
    <source>
        <dbReference type="ARBA" id="ARBA00011484"/>
    </source>
</evidence>
<dbReference type="EC" id="2.3.1.12" evidence="8"/>
<dbReference type="SUPFAM" id="SSF51230">
    <property type="entry name" value="Single hybrid motif"/>
    <property type="match status" value="1"/>
</dbReference>
<evidence type="ECO:0000256" key="5">
    <source>
        <dbReference type="ARBA" id="ARBA00023315"/>
    </source>
</evidence>
<dbReference type="CDD" id="cd06849">
    <property type="entry name" value="lipoyl_domain"/>
    <property type="match status" value="1"/>
</dbReference>
<reference evidence="11 12" key="1">
    <citation type="submission" date="2017-04" db="EMBL/GenBank/DDBJ databases">
        <title>Characterization, genome and methylation analysis of a phthalic acid esters degrading strain Sphingobium yanoikuyae SHJ.</title>
        <authorList>
            <person name="Feng L."/>
        </authorList>
    </citation>
    <scope>NUCLEOTIDE SEQUENCE [LARGE SCALE GENOMIC DNA]</scope>
    <source>
        <strain evidence="11 12">SHJ</strain>
    </source>
</reference>
<dbReference type="GO" id="GO:0004742">
    <property type="term" value="F:dihydrolipoyllysine-residue acetyltransferase activity"/>
    <property type="evidence" value="ECO:0007669"/>
    <property type="project" value="UniProtKB-UniRule"/>
</dbReference>
<dbReference type="InterPro" id="IPR006257">
    <property type="entry name" value="LAT1"/>
</dbReference>
<comment type="subunit">
    <text evidence="2">Forms a 24-polypeptide structural core with octahedral symmetry.</text>
</comment>
<comment type="catalytic activity">
    <reaction evidence="7 8">
        <text>N(6)-[(R)-dihydrolipoyl]-L-lysyl-[protein] + acetyl-CoA = N(6)-[(R)-S(8)-acetyldihydrolipoyl]-L-lysyl-[protein] + CoA</text>
        <dbReference type="Rhea" id="RHEA:17017"/>
        <dbReference type="Rhea" id="RHEA-COMP:10475"/>
        <dbReference type="Rhea" id="RHEA-COMP:10478"/>
        <dbReference type="ChEBI" id="CHEBI:57287"/>
        <dbReference type="ChEBI" id="CHEBI:57288"/>
        <dbReference type="ChEBI" id="CHEBI:83100"/>
        <dbReference type="ChEBI" id="CHEBI:83111"/>
        <dbReference type="EC" id="2.3.1.12"/>
    </reaction>
</comment>
<feature type="domain" description="Peripheral subunit-binding (PSBD)" evidence="10">
    <location>
        <begin position="135"/>
        <end position="172"/>
    </location>
</feature>
<dbReference type="PANTHER" id="PTHR23151">
    <property type="entry name" value="DIHYDROLIPOAMIDE ACETYL/SUCCINYL-TRANSFERASE-RELATED"/>
    <property type="match status" value="1"/>
</dbReference>
<keyword evidence="4 8" id="KW-0450">Lipoyl</keyword>
<evidence type="ECO:0000259" key="9">
    <source>
        <dbReference type="PROSITE" id="PS50968"/>
    </source>
</evidence>
<evidence type="ECO:0000256" key="6">
    <source>
        <dbReference type="ARBA" id="ARBA00025211"/>
    </source>
</evidence>
<dbReference type="FunFam" id="2.40.50.100:FF:000010">
    <property type="entry name" value="Acetyltransferase component of pyruvate dehydrogenase complex"/>
    <property type="match status" value="1"/>
</dbReference>
<evidence type="ECO:0000256" key="8">
    <source>
        <dbReference type="RuleBase" id="RU361137"/>
    </source>
</evidence>
<proteinExistence type="inferred from homology"/>